<keyword evidence="9" id="KW-0460">Magnesium</keyword>
<organism evidence="11 12">
    <name type="scientific">Hyphobacterium marinum</name>
    <dbReference type="NCBI Taxonomy" id="3116574"/>
    <lineage>
        <taxon>Bacteria</taxon>
        <taxon>Pseudomonadati</taxon>
        <taxon>Pseudomonadota</taxon>
        <taxon>Alphaproteobacteria</taxon>
        <taxon>Maricaulales</taxon>
        <taxon>Maricaulaceae</taxon>
        <taxon>Hyphobacterium</taxon>
    </lineage>
</organism>
<protein>
    <recommendedName>
        <fullName evidence="3">tRNA threonylcarbamoyladenosine biosynthesis protein TsaE</fullName>
    </recommendedName>
    <alternativeName>
        <fullName evidence="10">t(6)A37 threonylcarbamoyladenosine biosynthesis protein TsaE</fullName>
    </alternativeName>
</protein>
<evidence type="ECO:0000256" key="3">
    <source>
        <dbReference type="ARBA" id="ARBA00019010"/>
    </source>
</evidence>
<dbReference type="Proteomes" id="UP001310692">
    <property type="component" value="Unassembled WGS sequence"/>
</dbReference>
<evidence type="ECO:0000256" key="5">
    <source>
        <dbReference type="ARBA" id="ARBA00022694"/>
    </source>
</evidence>
<keyword evidence="12" id="KW-1185">Reference proteome</keyword>
<keyword evidence="7" id="KW-0547">Nucleotide-binding</keyword>
<evidence type="ECO:0000256" key="7">
    <source>
        <dbReference type="ARBA" id="ARBA00022741"/>
    </source>
</evidence>
<evidence type="ECO:0000256" key="9">
    <source>
        <dbReference type="ARBA" id="ARBA00022842"/>
    </source>
</evidence>
<evidence type="ECO:0000313" key="11">
    <source>
        <dbReference type="EMBL" id="MEE2565203.1"/>
    </source>
</evidence>
<comment type="similarity">
    <text evidence="2">Belongs to the TsaE family.</text>
</comment>
<proteinExistence type="inferred from homology"/>
<dbReference type="InterPro" id="IPR003442">
    <property type="entry name" value="T6A_TsaE"/>
</dbReference>
<comment type="subcellular location">
    <subcellularLocation>
        <location evidence="1">Cytoplasm</location>
    </subcellularLocation>
</comment>
<dbReference type="NCBIfam" id="TIGR00150">
    <property type="entry name" value="T6A_YjeE"/>
    <property type="match status" value="1"/>
</dbReference>
<evidence type="ECO:0000313" key="12">
    <source>
        <dbReference type="Proteomes" id="UP001310692"/>
    </source>
</evidence>
<gene>
    <name evidence="11" type="primary">tsaE</name>
    <name evidence="11" type="ORF">V0U35_00805</name>
</gene>
<dbReference type="EMBL" id="JAZDRO010000001">
    <property type="protein sequence ID" value="MEE2565203.1"/>
    <property type="molecule type" value="Genomic_DNA"/>
</dbReference>
<dbReference type="PANTHER" id="PTHR33540:SF2">
    <property type="entry name" value="TRNA THREONYLCARBAMOYLADENOSINE BIOSYNTHESIS PROTEIN TSAE"/>
    <property type="match status" value="1"/>
</dbReference>
<name>A0ABU7LUG0_9PROT</name>
<comment type="caution">
    <text evidence="11">The sequence shown here is derived from an EMBL/GenBank/DDBJ whole genome shotgun (WGS) entry which is preliminary data.</text>
</comment>
<evidence type="ECO:0000256" key="10">
    <source>
        <dbReference type="ARBA" id="ARBA00032441"/>
    </source>
</evidence>
<accession>A0ABU7LUG0</accession>
<evidence type="ECO:0000256" key="8">
    <source>
        <dbReference type="ARBA" id="ARBA00022840"/>
    </source>
</evidence>
<dbReference type="SUPFAM" id="SSF52540">
    <property type="entry name" value="P-loop containing nucleoside triphosphate hydrolases"/>
    <property type="match status" value="1"/>
</dbReference>
<evidence type="ECO:0000256" key="6">
    <source>
        <dbReference type="ARBA" id="ARBA00022723"/>
    </source>
</evidence>
<reference evidence="11 12" key="1">
    <citation type="submission" date="2024-01" db="EMBL/GenBank/DDBJ databases">
        <title>Hyphobacterium bacterium isolated from marine sediment.</title>
        <authorList>
            <person name="Zhao S."/>
        </authorList>
    </citation>
    <scope>NUCLEOTIDE SEQUENCE [LARGE SCALE GENOMIC DNA]</scope>
    <source>
        <strain evidence="11 12">Y60-23</strain>
    </source>
</reference>
<keyword evidence="8" id="KW-0067">ATP-binding</keyword>
<evidence type="ECO:0000256" key="4">
    <source>
        <dbReference type="ARBA" id="ARBA00022490"/>
    </source>
</evidence>
<keyword evidence="4" id="KW-0963">Cytoplasm</keyword>
<sequence length="157" mass="16937">MTPRTLTSVSLTDPDATLALGAALADCLEAGDTVFLIGDLGAGKTTLARGLIASACGIDDVPSPTYTLVQSYETKDGTPLLHADLYRIDDEADLDELGLEDAFADCIVLVEWPDRLGRRAPERRLDIVMTAGDAPREARIIAHGDWEDRLERLDADI</sequence>
<dbReference type="Gene3D" id="3.40.50.300">
    <property type="entry name" value="P-loop containing nucleotide triphosphate hydrolases"/>
    <property type="match status" value="1"/>
</dbReference>
<dbReference type="RefSeq" id="WP_330194742.1">
    <property type="nucleotide sequence ID" value="NZ_JAZDRO010000001.1"/>
</dbReference>
<keyword evidence="5" id="KW-0819">tRNA processing</keyword>
<dbReference type="PANTHER" id="PTHR33540">
    <property type="entry name" value="TRNA THREONYLCARBAMOYLADENOSINE BIOSYNTHESIS PROTEIN TSAE"/>
    <property type="match status" value="1"/>
</dbReference>
<evidence type="ECO:0000256" key="1">
    <source>
        <dbReference type="ARBA" id="ARBA00004496"/>
    </source>
</evidence>
<evidence type="ECO:0000256" key="2">
    <source>
        <dbReference type="ARBA" id="ARBA00007599"/>
    </source>
</evidence>
<dbReference type="InterPro" id="IPR027417">
    <property type="entry name" value="P-loop_NTPase"/>
</dbReference>
<dbReference type="Pfam" id="PF02367">
    <property type="entry name" value="TsaE"/>
    <property type="match status" value="1"/>
</dbReference>
<keyword evidence="6" id="KW-0479">Metal-binding</keyword>